<proteinExistence type="predicted"/>
<dbReference type="Pfam" id="PF04860">
    <property type="entry name" value="Phage_portal"/>
    <property type="match status" value="1"/>
</dbReference>
<evidence type="ECO:0000313" key="1">
    <source>
        <dbReference type="EMBL" id="OKA31418.1"/>
    </source>
</evidence>
<evidence type="ECO:0000313" key="2">
    <source>
        <dbReference type="Proteomes" id="UP000186535"/>
    </source>
</evidence>
<reference evidence="1 2" key="1">
    <citation type="submission" date="2016-11" db="EMBL/GenBank/DDBJ databases">
        <title>Identification of Bacillus cereus isolated from egg-white.</title>
        <authorList>
            <person name="Soni A."/>
            <person name="Oey I."/>
            <person name="Silcock P."/>
            <person name="Bremer P."/>
        </authorList>
    </citation>
    <scope>NUCLEOTIDE SEQUENCE [LARGE SCALE GENOMIC DNA]</scope>
    <source>
        <strain evidence="1 2">NZAS03</strain>
    </source>
</reference>
<dbReference type="NCBIfam" id="TIGR01537">
    <property type="entry name" value="portal_HK97"/>
    <property type="match status" value="1"/>
</dbReference>
<dbReference type="InterPro" id="IPR006944">
    <property type="entry name" value="Phage/GTA_portal"/>
</dbReference>
<dbReference type="EMBL" id="MPON01000035">
    <property type="protein sequence ID" value="OKA31418.1"/>
    <property type="molecule type" value="Genomic_DNA"/>
</dbReference>
<protein>
    <submittedName>
        <fullName evidence="1">Phage portal protein</fullName>
    </submittedName>
</protein>
<dbReference type="Proteomes" id="UP000186535">
    <property type="component" value="Unassembled WGS sequence"/>
</dbReference>
<dbReference type="RefSeq" id="WP_073519133.1">
    <property type="nucleotide sequence ID" value="NZ_MPOM01000069.1"/>
</dbReference>
<accession>A0A1Q4L381</accession>
<comment type="caution">
    <text evidence="1">The sequence shown here is derived from an EMBL/GenBank/DDBJ whole genome shotgun (WGS) entry which is preliminary data.</text>
</comment>
<name>A0A1Q4L381_BACCE</name>
<organism evidence="1 2">
    <name type="scientific">Bacillus cereus</name>
    <dbReference type="NCBI Taxonomy" id="1396"/>
    <lineage>
        <taxon>Bacteria</taxon>
        <taxon>Bacillati</taxon>
        <taxon>Bacillota</taxon>
        <taxon>Bacilli</taxon>
        <taxon>Bacillales</taxon>
        <taxon>Bacillaceae</taxon>
        <taxon>Bacillus</taxon>
        <taxon>Bacillus cereus group</taxon>
    </lineage>
</organism>
<dbReference type="AlphaFoldDB" id="A0A1Q4L381"/>
<gene>
    <name evidence="1" type="ORF">BJR07_29665</name>
</gene>
<sequence>MGFWDFLNFKKRDFTDHYAPFTQANFFNENAGQIVSSVTAMQVPPYASAINLLSSSLAKLSIHVEKDGKQIDNHPIKRLFENPSEFLDSYTLFQQAEMNRLNEGNAYVYIQRDNTGNAENLLLINPSFVNIMIKKGGYHYQVTNNGDSFKVFPKDMIHVKSPVLDMNSLKGLGYYKILERQIGLWLAAQSHQNNYFALGSNPNSIIEVPEKLSPEKREMVREAWEKLNGATNKHRVAVVDAGMKYQKMGFNFQELEMNVLFDSMTKQIASVFNVAPYMLGHEGKGNTYTNVETQNMNFLQQALMPSIVAWEHQLKKLFVTDDGHRAKFNYETLLRADSKTRAERIKTLVDAKVMTINEGRQYEGLSPMEKIEE</sequence>
<dbReference type="InterPro" id="IPR006427">
    <property type="entry name" value="Portal_HK97"/>
</dbReference>